<proteinExistence type="inferred from homology"/>
<dbReference type="EC" id="2.4.1.-" evidence="9"/>
<dbReference type="InterPro" id="IPR051227">
    <property type="entry name" value="CS_glycosyltransferase"/>
</dbReference>
<keyword evidence="6 9" id="KW-1133">Transmembrane helix</keyword>
<dbReference type="PANTHER" id="PTHR12369:SF13">
    <property type="entry name" value="HEXOSYLTRANSFERASE"/>
    <property type="match status" value="1"/>
</dbReference>
<sequence length="479" mass="54655">MNEMMVRVVSSLTLRYYILVGEAMVSGSRTGIPLLGGLVAGVCISMLLFSPDDLPSLICPPTPQKHFVDVSEHWNVHLDEMPSPPPNQDATPKVVKMLHIVCIFLFNVIRARFAATELGMRERLMVAMLAESSLAVALNASIGRHVPRVHLFADASRIDADLAQLTNLSPYKSALYIMFNYRPNGQKSHVFVLGLLFNLTFHENYDWFLLVRDSTYINPFQLKRFVNSVPTWEFFTMKDIFRNEPNQNLRPLEGKDRDDVMEVITAARQYAESEEPELEFVQVRNGYRLCTAPAEETRKTRVMVALSPTIDPRSATYIGSSFLFLPLIKYIALLLLFCFVRHHLGCQHSLRQMDANSKVGDVSTLSFNIKLIHLFFCLHNINFYTFINALFLFLHYEIKEKRQKYVCLLLYAYNWNSAQRVTTSGLQTVRGPGQASHDPLQFVTTSGISLAENARQIINTTEQQKRQREKLVESMVTTC</sequence>
<evidence type="ECO:0000313" key="10">
    <source>
        <dbReference type="Proteomes" id="UP000095283"/>
    </source>
</evidence>
<evidence type="ECO:0000256" key="5">
    <source>
        <dbReference type="ARBA" id="ARBA00022968"/>
    </source>
</evidence>
<evidence type="ECO:0000256" key="1">
    <source>
        <dbReference type="ARBA" id="ARBA00004447"/>
    </source>
</evidence>
<evidence type="ECO:0000313" key="11">
    <source>
        <dbReference type="WBParaSite" id="Hba_08863"/>
    </source>
</evidence>
<feature type="transmembrane region" description="Helical" evidence="9">
    <location>
        <begin position="97"/>
        <end position="115"/>
    </location>
</feature>
<evidence type="ECO:0000256" key="7">
    <source>
        <dbReference type="ARBA" id="ARBA00023034"/>
    </source>
</evidence>
<feature type="transmembrane region" description="Helical" evidence="9">
    <location>
        <begin position="371"/>
        <end position="394"/>
    </location>
</feature>
<evidence type="ECO:0000256" key="3">
    <source>
        <dbReference type="ARBA" id="ARBA00022679"/>
    </source>
</evidence>
<dbReference type="AlphaFoldDB" id="A0A1I7WUN5"/>
<comment type="subcellular location">
    <subcellularLocation>
        <location evidence="1 9">Golgi apparatus</location>
        <location evidence="1 9">Golgi stack membrane</location>
        <topology evidence="1 9">Single-pass type II membrane protein</topology>
    </subcellularLocation>
</comment>
<feature type="transmembrane region" description="Helical" evidence="9">
    <location>
        <begin position="322"/>
        <end position="344"/>
    </location>
</feature>
<dbReference type="Proteomes" id="UP000095283">
    <property type="component" value="Unplaced"/>
</dbReference>
<keyword evidence="10" id="KW-1185">Reference proteome</keyword>
<keyword evidence="5 9" id="KW-0735">Signal-anchor</keyword>
<dbReference type="WBParaSite" id="Hba_08863">
    <property type="protein sequence ID" value="Hba_08863"/>
    <property type="gene ID" value="Hba_08863"/>
</dbReference>
<reference evidence="11" key="1">
    <citation type="submission" date="2016-11" db="UniProtKB">
        <authorList>
            <consortium name="WormBaseParasite"/>
        </authorList>
    </citation>
    <scope>IDENTIFICATION</scope>
</reference>
<name>A0A1I7WUN5_HETBA</name>
<protein>
    <recommendedName>
        <fullName evidence="9">Hexosyltransferase</fullName>
        <ecNumber evidence="9">2.4.1.-</ecNumber>
    </recommendedName>
</protein>
<dbReference type="PANTHER" id="PTHR12369">
    <property type="entry name" value="CHONDROITIN SYNTHASE"/>
    <property type="match status" value="1"/>
</dbReference>
<evidence type="ECO:0000256" key="4">
    <source>
        <dbReference type="ARBA" id="ARBA00022692"/>
    </source>
</evidence>
<keyword evidence="3 9" id="KW-0808">Transferase</keyword>
<dbReference type="InterPro" id="IPR008428">
    <property type="entry name" value="Chond_GalNAc"/>
</dbReference>
<comment type="similarity">
    <text evidence="2 9">Belongs to the chondroitin N-acetylgalactosaminyltransferase family.</text>
</comment>
<keyword evidence="8 9" id="KW-0472">Membrane</keyword>
<evidence type="ECO:0000256" key="8">
    <source>
        <dbReference type="ARBA" id="ARBA00023136"/>
    </source>
</evidence>
<keyword evidence="4 9" id="KW-0812">Transmembrane</keyword>
<comment type="caution">
    <text evidence="9">Lacks conserved residue(s) required for the propagation of feature annotation.</text>
</comment>
<dbReference type="GO" id="GO:0032580">
    <property type="term" value="C:Golgi cisterna membrane"/>
    <property type="evidence" value="ECO:0007669"/>
    <property type="project" value="UniProtKB-SubCell"/>
</dbReference>
<keyword evidence="7 9" id="KW-0333">Golgi apparatus</keyword>
<organism evidence="10 11">
    <name type="scientific">Heterorhabditis bacteriophora</name>
    <name type="common">Entomopathogenic nematode worm</name>
    <dbReference type="NCBI Taxonomy" id="37862"/>
    <lineage>
        <taxon>Eukaryota</taxon>
        <taxon>Metazoa</taxon>
        <taxon>Ecdysozoa</taxon>
        <taxon>Nematoda</taxon>
        <taxon>Chromadorea</taxon>
        <taxon>Rhabditida</taxon>
        <taxon>Rhabditina</taxon>
        <taxon>Rhabditomorpha</taxon>
        <taxon>Strongyloidea</taxon>
        <taxon>Heterorhabditidae</taxon>
        <taxon>Heterorhabditis</taxon>
    </lineage>
</organism>
<dbReference type="Pfam" id="PF05679">
    <property type="entry name" value="CHGN"/>
    <property type="match status" value="1"/>
</dbReference>
<feature type="transmembrane region" description="Helical" evidence="9">
    <location>
        <begin position="32"/>
        <end position="50"/>
    </location>
</feature>
<evidence type="ECO:0000256" key="6">
    <source>
        <dbReference type="ARBA" id="ARBA00022989"/>
    </source>
</evidence>
<accession>A0A1I7WUN5</accession>
<dbReference type="GO" id="GO:0047238">
    <property type="term" value="F:glucuronosyl-N-acetylgalactosaminyl-proteoglycan 4-beta-N-acetylgalactosaminyltransferase activity"/>
    <property type="evidence" value="ECO:0007669"/>
    <property type="project" value="TreeGrafter"/>
</dbReference>
<evidence type="ECO:0000256" key="2">
    <source>
        <dbReference type="ARBA" id="ARBA00009239"/>
    </source>
</evidence>
<evidence type="ECO:0000256" key="9">
    <source>
        <dbReference type="RuleBase" id="RU364016"/>
    </source>
</evidence>